<evidence type="ECO:0000256" key="7">
    <source>
        <dbReference type="ARBA" id="ARBA00022777"/>
    </source>
</evidence>
<evidence type="ECO:0000313" key="13">
    <source>
        <dbReference type="EMBL" id="MFJ3046646.1"/>
    </source>
</evidence>
<evidence type="ECO:0000259" key="12">
    <source>
        <dbReference type="PROSITE" id="PS50885"/>
    </source>
</evidence>
<organism evidence="13 14">
    <name type="scientific">Herbaspirillum chlorophenolicum</name>
    <dbReference type="NCBI Taxonomy" id="211589"/>
    <lineage>
        <taxon>Bacteria</taxon>
        <taxon>Pseudomonadati</taxon>
        <taxon>Pseudomonadota</taxon>
        <taxon>Betaproteobacteria</taxon>
        <taxon>Burkholderiales</taxon>
        <taxon>Oxalobacteraceae</taxon>
        <taxon>Herbaspirillum</taxon>
    </lineage>
</organism>
<keyword evidence="8 10" id="KW-1133">Transmembrane helix</keyword>
<dbReference type="Pfam" id="PF02518">
    <property type="entry name" value="HATPase_c"/>
    <property type="match status" value="1"/>
</dbReference>
<dbReference type="PANTHER" id="PTHR45436:SF1">
    <property type="entry name" value="SENSOR PROTEIN QSEC"/>
    <property type="match status" value="1"/>
</dbReference>
<evidence type="ECO:0000256" key="5">
    <source>
        <dbReference type="ARBA" id="ARBA00022679"/>
    </source>
</evidence>
<comment type="catalytic activity">
    <reaction evidence="1">
        <text>ATP + protein L-histidine = ADP + protein N-phospho-L-histidine.</text>
        <dbReference type="EC" id="2.7.13.3"/>
    </reaction>
</comment>
<dbReference type="SUPFAM" id="SSF47384">
    <property type="entry name" value="Homodimeric domain of signal transducing histidine kinase"/>
    <property type="match status" value="1"/>
</dbReference>
<proteinExistence type="predicted"/>
<dbReference type="EC" id="2.7.13.3" evidence="3"/>
<evidence type="ECO:0000256" key="2">
    <source>
        <dbReference type="ARBA" id="ARBA00004370"/>
    </source>
</evidence>
<dbReference type="Proteomes" id="UP001617427">
    <property type="component" value="Unassembled WGS sequence"/>
</dbReference>
<keyword evidence="4" id="KW-0597">Phosphoprotein</keyword>
<keyword evidence="14" id="KW-1185">Reference proteome</keyword>
<dbReference type="GO" id="GO:0004673">
    <property type="term" value="F:protein histidine kinase activity"/>
    <property type="evidence" value="ECO:0007669"/>
    <property type="project" value="UniProtKB-EC"/>
</dbReference>
<sequence length="472" mass="52053">MQPRTQHVIAGRSLYTRLVTRVGAVLTISAAALLIAIWISTQLAANEAYDRILSGSALQIAENTWYENGAVNVDVPLAALSMLGTGDHAIYVVLDPQGRVIAGDGEFRPDIPWEKLEQGPLLRDGEYLGTPVRMAIIGRRMPVDGPHPWAVIVLAQTNNARMSFAHSLGSKALLVIIAMSVLTLVAAMFTLYQALAPLKRIEAAIRERDLNDLSPLNLTVPAETHALVSAINAFMQRLAIHRATMRRVIGDAAHQLRTPVTALVSQMELLETQTSEEKRQRHLDQLRERTRSLGALVNQLINHAMVQHRSDISLQQRIDLGELVRSQMTDVLSNRERTPDLALDMPEAPCFIRGDAISLGEAIKNILNNALQYGSPGLLHVRLEADETRNEARYVLRFIDDGPGIPAADWERLRKPFSPRGEGRMGASLGLSIVEEVMRAHAGGMRFEHTAQGYFSVVLDFPAWQAPAEELA</sequence>
<dbReference type="PANTHER" id="PTHR45436">
    <property type="entry name" value="SENSOR HISTIDINE KINASE YKOH"/>
    <property type="match status" value="1"/>
</dbReference>
<evidence type="ECO:0000256" key="4">
    <source>
        <dbReference type="ARBA" id="ARBA00022553"/>
    </source>
</evidence>
<keyword evidence="6 10" id="KW-0812">Transmembrane</keyword>
<evidence type="ECO:0000256" key="9">
    <source>
        <dbReference type="ARBA" id="ARBA00023012"/>
    </source>
</evidence>
<dbReference type="InterPro" id="IPR036097">
    <property type="entry name" value="HisK_dim/P_sf"/>
</dbReference>
<dbReference type="InterPro" id="IPR036890">
    <property type="entry name" value="HATPase_C_sf"/>
</dbReference>
<dbReference type="InterPro" id="IPR003661">
    <property type="entry name" value="HisK_dim/P_dom"/>
</dbReference>
<reference evidence="13 14" key="1">
    <citation type="submission" date="2024-10" db="EMBL/GenBank/DDBJ databases">
        <title>The Natural Products Discovery Center: Release of the First 8490 Sequenced Strains for Exploring Actinobacteria Biosynthetic Diversity.</title>
        <authorList>
            <person name="Kalkreuter E."/>
            <person name="Kautsar S.A."/>
            <person name="Yang D."/>
            <person name="Bader C.D."/>
            <person name="Teijaro C.N."/>
            <person name="Fluegel L."/>
            <person name="Davis C.M."/>
            <person name="Simpson J.R."/>
            <person name="Lauterbach L."/>
            <person name="Steele A.D."/>
            <person name="Gui C."/>
            <person name="Meng S."/>
            <person name="Li G."/>
            <person name="Viehrig K."/>
            <person name="Ye F."/>
            <person name="Su P."/>
            <person name="Kiefer A.F."/>
            <person name="Nichols A."/>
            <person name="Cepeda A.J."/>
            <person name="Yan W."/>
            <person name="Fan B."/>
            <person name="Jiang Y."/>
            <person name="Adhikari A."/>
            <person name="Zheng C.-J."/>
            <person name="Schuster L."/>
            <person name="Cowan T.M."/>
            <person name="Smanski M.J."/>
            <person name="Chevrette M.G."/>
            <person name="De Carvalho L.P.S."/>
            <person name="Shen B."/>
        </authorList>
    </citation>
    <scope>NUCLEOTIDE SEQUENCE [LARGE SCALE GENOMIC DNA]</scope>
    <source>
        <strain evidence="13 14">NPDC087045</strain>
    </source>
</reference>
<dbReference type="Gene3D" id="3.30.565.10">
    <property type="entry name" value="Histidine kinase-like ATPase, C-terminal domain"/>
    <property type="match status" value="1"/>
</dbReference>
<dbReference type="InterPro" id="IPR003594">
    <property type="entry name" value="HATPase_dom"/>
</dbReference>
<dbReference type="InterPro" id="IPR003660">
    <property type="entry name" value="HAMP_dom"/>
</dbReference>
<dbReference type="InterPro" id="IPR005467">
    <property type="entry name" value="His_kinase_dom"/>
</dbReference>
<keyword evidence="5 13" id="KW-0808">Transferase</keyword>
<dbReference type="Pfam" id="PF08521">
    <property type="entry name" value="2CSK_N"/>
    <property type="match status" value="1"/>
</dbReference>
<comment type="caution">
    <text evidence="13">The sequence shown here is derived from an EMBL/GenBank/DDBJ whole genome shotgun (WGS) entry which is preliminary data.</text>
</comment>
<dbReference type="CDD" id="cd00075">
    <property type="entry name" value="HATPase"/>
    <property type="match status" value="1"/>
</dbReference>
<evidence type="ECO:0000256" key="8">
    <source>
        <dbReference type="ARBA" id="ARBA00022989"/>
    </source>
</evidence>
<dbReference type="EMBL" id="JBIUZV010000006">
    <property type="protein sequence ID" value="MFJ3046646.1"/>
    <property type="molecule type" value="Genomic_DNA"/>
</dbReference>
<comment type="subcellular location">
    <subcellularLocation>
        <location evidence="2">Membrane</location>
    </subcellularLocation>
</comment>
<keyword evidence="7 13" id="KW-0418">Kinase</keyword>
<evidence type="ECO:0000256" key="1">
    <source>
        <dbReference type="ARBA" id="ARBA00000085"/>
    </source>
</evidence>
<feature type="transmembrane region" description="Helical" evidence="10">
    <location>
        <begin position="21"/>
        <end position="39"/>
    </location>
</feature>
<dbReference type="PROSITE" id="PS50109">
    <property type="entry name" value="HIS_KIN"/>
    <property type="match status" value="1"/>
</dbReference>
<name>A0ABW8F025_9BURK</name>
<protein>
    <recommendedName>
        <fullName evidence="3">histidine kinase</fullName>
        <ecNumber evidence="3">2.7.13.3</ecNumber>
    </recommendedName>
</protein>
<dbReference type="SMART" id="SM00387">
    <property type="entry name" value="HATPase_c"/>
    <property type="match status" value="1"/>
</dbReference>
<keyword evidence="10" id="KW-0472">Membrane</keyword>
<evidence type="ECO:0000259" key="11">
    <source>
        <dbReference type="PROSITE" id="PS50109"/>
    </source>
</evidence>
<dbReference type="CDD" id="cd00082">
    <property type="entry name" value="HisKA"/>
    <property type="match status" value="1"/>
</dbReference>
<evidence type="ECO:0000313" key="14">
    <source>
        <dbReference type="Proteomes" id="UP001617427"/>
    </source>
</evidence>
<feature type="domain" description="HAMP" evidence="12">
    <location>
        <begin position="192"/>
        <end position="243"/>
    </location>
</feature>
<dbReference type="InterPro" id="IPR050428">
    <property type="entry name" value="TCS_sensor_his_kinase"/>
</dbReference>
<evidence type="ECO:0000256" key="3">
    <source>
        <dbReference type="ARBA" id="ARBA00012438"/>
    </source>
</evidence>
<keyword evidence="9" id="KW-0902">Two-component regulatory system</keyword>
<accession>A0ABW8F025</accession>
<dbReference type="Gene3D" id="1.10.287.130">
    <property type="match status" value="1"/>
</dbReference>
<dbReference type="InterPro" id="IPR013727">
    <property type="entry name" value="2CSK_N"/>
</dbReference>
<evidence type="ECO:0000256" key="6">
    <source>
        <dbReference type="ARBA" id="ARBA00022692"/>
    </source>
</evidence>
<dbReference type="SUPFAM" id="SSF55874">
    <property type="entry name" value="ATPase domain of HSP90 chaperone/DNA topoisomerase II/histidine kinase"/>
    <property type="match status" value="1"/>
</dbReference>
<feature type="transmembrane region" description="Helical" evidence="10">
    <location>
        <begin position="172"/>
        <end position="192"/>
    </location>
</feature>
<dbReference type="PROSITE" id="PS50885">
    <property type="entry name" value="HAMP"/>
    <property type="match status" value="1"/>
</dbReference>
<dbReference type="SMART" id="SM00388">
    <property type="entry name" value="HisKA"/>
    <property type="match status" value="1"/>
</dbReference>
<dbReference type="RefSeq" id="WP_402700826.1">
    <property type="nucleotide sequence ID" value="NZ_JBIUZV010000006.1"/>
</dbReference>
<gene>
    <name evidence="13" type="ORF">ACIPEN_12525</name>
</gene>
<evidence type="ECO:0000256" key="10">
    <source>
        <dbReference type="SAM" id="Phobius"/>
    </source>
</evidence>
<dbReference type="Pfam" id="PF00512">
    <property type="entry name" value="HisKA"/>
    <property type="match status" value="1"/>
</dbReference>
<feature type="domain" description="Histidine kinase" evidence="11">
    <location>
        <begin position="251"/>
        <end position="465"/>
    </location>
</feature>